<name>E9G8S1_DAPPU</name>
<reference evidence="3 4" key="1">
    <citation type="journal article" date="2011" name="Science">
        <title>The ecoresponsive genome of Daphnia pulex.</title>
        <authorList>
            <person name="Colbourne J.K."/>
            <person name="Pfrender M.E."/>
            <person name="Gilbert D."/>
            <person name="Thomas W.K."/>
            <person name="Tucker A."/>
            <person name="Oakley T.H."/>
            <person name="Tokishita S."/>
            <person name="Aerts A."/>
            <person name="Arnold G.J."/>
            <person name="Basu M.K."/>
            <person name="Bauer D.J."/>
            <person name="Caceres C.E."/>
            <person name="Carmel L."/>
            <person name="Casola C."/>
            <person name="Choi J.H."/>
            <person name="Detter J.C."/>
            <person name="Dong Q."/>
            <person name="Dusheyko S."/>
            <person name="Eads B.D."/>
            <person name="Frohlich T."/>
            <person name="Geiler-Samerotte K.A."/>
            <person name="Gerlach D."/>
            <person name="Hatcher P."/>
            <person name="Jogdeo S."/>
            <person name="Krijgsveld J."/>
            <person name="Kriventseva E.V."/>
            <person name="Kultz D."/>
            <person name="Laforsch C."/>
            <person name="Lindquist E."/>
            <person name="Lopez J."/>
            <person name="Manak J.R."/>
            <person name="Muller J."/>
            <person name="Pangilinan J."/>
            <person name="Patwardhan R.P."/>
            <person name="Pitluck S."/>
            <person name="Pritham E.J."/>
            <person name="Rechtsteiner A."/>
            <person name="Rho M."/>
            <person name="Rogozin I.B."/>
            <person name="Sakarya O."/>
            <person name="Salamov A."/>
            <person name="Schaack S."/>
            <person name="Shapiro H."/>
            <person name="Shiga Y."/>
            <person name="Skalitzky C."/>
            <person name="Smith Z."/>
            <person name="Souvorov A."/>
            <person name="Sung W."/>
            <person name="Tang Z."/>
            <person name="Tsuchiya D."/>
            <person name="Tu H."/>
            <person name="Vos H."/>
            <person name="Wang M."/>
            <person name="Wolf Y.I."/>
            <person name="Yamagata H."/>
            <person name="Yamada T."/>
            <person name="Ye Y."/>
            <person name="Shaw J.R."/>
            <person name="Andrews J."/>
            <person name="Crease T.J."/>
            <person name="Tang H."/>
            <person name="Lucas S.M."/>
            <person name="Robertson H.M."/>
            <person name="Bork P."/>
            <person name="Koonin E.V."/>
            <person name="Zdobnov E.M."/>
            <person name="Grigoriev I.V."/>
            <person name="Lynch M."/>
            <person name="Boore J.L."/>
        </authorList>
    </citation>
    <scope>NUCLEOTIDE SEQUENCE [LARGE SCALE GENOMIC DNA]</scope>
</reference>
<organism evidence="3 4">
    <name type="scientific">Daphnia pulex</name>
    <name type="common">Water flea</name>
    <dbReference type="NCBI Taxonomy" id="6669"/>
    <lineage>
        <taxon>Eukaryota</taxon>
        <taxon>Metazoa</taxon>
        <taxon>Ecdysozoa</taxon>
        <taxon>Arthropoda</taxon>
        <taxon>Crustacea</taxon>
        <taxon>Branchiopoda</taxon>
        <taxon>Diplostraca</taxon>
        <taxon>Cladocera</taxon>
        <taxon>Anomopoda</taxon>
        <taxon>Daphniidae</taxon>
        <taxon>Daphnia</taxon>
    </lineage>
</organism>
<dbReference type="HOGENOM" id="CLU_167799_1_0_1"/>
<dbReference type="InterPro" id="IPR036508">
    <property type="entry name" value="Chitin-bd_dom_sf"/>
</dbReference>
<dbReference type="InParanoid" id="E9G8S1"/>
<gene>
    <name evidence="3" type="ORF">DAPPUDRAFT_315111</name>
</gene>
<sequence length="95" mass="10033">MKTSSISLVFLFCAVVVAKLPGSAGDPVGSCPAIDGAIPVYLSDSVSCEIFYECSQGIANLQYCPPNPDDSGATRLHFNKAVNVCDYPDRANCNL</sequence>
<feature type="signal peptide" evidence="1">
    <location>
        <begin position="1"/>
        <end position="25"/>
    </location>
</feature>
<dbReference type="AlphaFoldDB" id="E9G8S1"/>
<dbReference type="GO" id="GO:0008061">
    <property type="term" value="F:chitin binding"/>
    <property type="evidence" value="ECO:0007669"/>
    <property type="project" value="InterPro"/>
</dbReference>
<dbReference type="PROSITE" id="PS50940">
    <property type="entry name" value="CHIT_BIND_II"/>
    <property type="match status" value="1"/>
</dbReference>
<dbReference type="Pfam" id="PF01607">
    <property type="entry name" value="CBM_14"/>
    <property type="match status" value="1"/>
</dbReference>
<evidence type="ECO:0000259" key="2">
    <source>
        <dbReference type="PROSITE" id="PS50940"/>
    </source>
</evidence>
<protein>
    <recommendedName>
        <fullName evidence="2">Chitin-binding type-2 domain-containing protein</fullName>
    </recommendedName>
</protein>
<dbReference type="KEGG" id="dpx:DAPPUDRAFT_315111"/>
<dbReference type="SUPFAM" id="SSF57625">
    <property type="entry name" value="Invertebrate chitin-binding proteins"/>
    <property type="match status" value="1"/>
</dbReference>
<dbReference type="SMART" id="SM00494">
    <property type="entry name" value="ChtBD2"/>
    <property type="match status" value="1"/>
</dbReference>
<dbReference type="Proteomes" id="UP000000305">
    <property type="component" value="Unassembled WGS sequence"/>
</dbReference>
<keyword evidence="4" id="KW-1185">Reference proteome</keyword>
<proteinExistence type="predicted"/>
<dbReference type="PhylomeDB" id="E9G8S1"/>
<dbReference type="Gene3D" id="2.170.140.10">
    <property type="entry name" value="Chitin binding domain"/>
    <property type="match status" value="1"/>
</dbReference>
<dbReference type="OrthoDB" id="6377781at2759"/>
<evidence type="ECO:0000256" key="1">
    <source>
        <dbReference type="SAM" id="SignalP"/>
    </source>
</evidence>
<dbReference type="GO" id="GO:0005576">
    <property type="term" value="C:extracellular region"/>
    <property type="evidence" value="ECO:0007669"/>
    <property type="project" value="InterPro"/>
</dbReference>
<accession>E9G8S1</accession>
<dbReference type="InterPro" id="IPR002557">
    <property type="entry name" value="Chitin-bd_dom"/>
</dbReference>
<evidence type="ECO:0000313" key="4">
    <source>
        <dbReference type="Proteomes" id="UP000000305"/>
    </source>
</evidence>
<feature type="domain" description="Chitin-binding type-2" evidence="2">
    <location>
        <begin position="28"/>
        <end position="95"/>
    </location>
</feature>
<keyword evidence="1" id="KW-0732">Signal</keyword>
<dbReference type="EMBL" id="GL732535">
    <property type="protein sequence ID" value="EFX84021.1"/>
    <property type="molecule type" value="Genomic_DNA"/>
</dbReference>
<feature type="chain" id="PRO_5003240975" description="Chitin-binding type-2 domain-containing protein" evidence="1">
    <location>
        <begin position="26"/>
        <end position="95"/>
    </location>
</feature>
<evidence type="ECO:0000313" key="3">
    <source>
        <dbReference type="EMBL" id="EFX84021.1"/>
    </source>
</evidence>